<evidence type="ECO:0000259" key="3">
    <source>
        <dbReference type="Pfam" id="PF03358"/>
    </source>
</evidence>
<dbReference type="GO" id="GO:0016491">
    <property type="term" value="F:oxidoreductase activity"/>
    <property type="evidence" value="ECO:0007669"/>
    <property type="project" value="InterPro"/>
</dbReference>
<dbReference type="InterPro" id="IPR029039">
    <property type="entry name" value="Flavoprotein-like_sf"/>
</dbReference>
<dbReference type="AlphaFoldDB" id="A0A3N2DER8"/>
<dbReference type="SUPFAM" id="SSF52218">
    <property type="entry name" value="Flavoproteins"/>
    <property type="match status" value="1"/>
</dbReference>
<dbReference type="InterPro" id="IPR005025">
    <property type="entry name" value="FMN_Rdtase-like_dom"/>
</dbReference>
<dbReference type="InterPro" id="IPR050712">
    <property type="entry name" value="NAD(P)H-dep_reductase"/>
</dbReference>
<keyword evidence="2" id="KW-0285">Flavoprotein</keyword>
<dbReference type="OrthoDB" id="5767802at2"/>
<gene>
    <name evidence="4" type="ORF">EDC56_3583</name>
</gene>
<evidence type="ECO:0000313" key="4">
    <source>
        <dbReference type="EMBL" id="ROR97914.1"/>
    </source>
</evidence>
<evidence type="ECO:0000256" key="2">
    <source>
        <dbReference type="ARBA" id="ARBA00022643"/>
    </source>
</evidence>
<name>A0A3N2DER8_9GAMM</name>
<dbReference type="Pfam" id="PF03358">
    <property type="entry name" value="FMN_red"/>
    <property type="match status" value="1"/>
</dbReference>
<protein>
    <submittedName>
        <fullName evidence="4">NAD(P)H-dependent FMN reductase</fullName>
    </submittedName>
</protein>
<dbReference type="Gene3D" id="3.40.50.360">
    <property type="match status" value="1"/>
</dbReference>
<dbReference type="GO" id="GO:0005829">
    <property type="term" value="C:cytosol"/>
    <property type="evidence" value="ECO:0007669"/>
    <property type="project" value="TreeGrafter"/>
</dbReference>
<dbReference type="GO" id="GO:0010181">
    <property type="term" value="F:FMN binding"/>
    <property type="evidence" value="ECO:0007669"/>
    <property type="project" value="TreeGrafter"/>
</dbReference>
<evidence type="ECO:0000313" key="5">
    <source>
        <dbReference type="Proteomes" id="UP000275394"/>
    </source>
</evidence>
<accession>A0A3N2DER8</accession>
<proteinExistence type="predicted"/>
<evidence type="ECO:0000256" key="1">
    <source>
        <dbReference type="ARBA" id="ARBA00001917"/>
    </source>
</evidence>
<dbReference type="RefSeq" id="WP_123713911.1">
    <property type="nucleotide sequence ID" value="NZ_RKHR01000008.1"/>
</dbReference>
<comment type="caution">
    <text evidence="4">The sequence shown here is derived from an EMBL/GenBank/DDBJ whole genome shotgun (WGS) entry which is preliminary data.</text>
</comment>
<sequence>MKLLAFAASSSSKSINQKLVSYAASLVVDAKVELLDINDYEMPLYSEDREAELGELPQARAFYEKLGQADAVMISFAEHNGHYTAAYKNLFDWTSRIDMKVYQGKPMVIMATSPGPGGASSVLAAAKASAPFFAADIRAAISVPNFYDCYDEATGALQDAALIDQLQTAAVQLLK</sequence>
<keyword evidence="2" id="KW-0288">FMN</keyword>
<dbReference type="PANTHER" id="PTHR30543:SF21">
    <property type="entry name" value="NAD(P)H-DEPENDENT FMN REDUCTASE LOT6"/>
    <property type="match status" value="1"/>
</dbReference>
<comment type="cofactor">
    <cofactor evidence="1">
        <name>FMN</name>
        <dbReference type="ChEBI" id="CHEBI:58210"/>
    </cofactor>
</comment>
<dbReference type="EMBL" id="RKHR01000008">
    <property type="protein sequence ID" value="ROR97914.1"/>
    <property type="molecule type" value="Genomic_DNA"/>
</dbReference>
<dbReference type="PANTHER" id="PTHR30543">
    <property type="entry name" value="CHROMATE REDUCTASE"/>
    <property type="match status" value="1"/>
</dbReference>
<reference evidence="4 5" key="1">
    <citation type="submission" date="2018-11" db="EMBL/GenBank/DDBJ databases">
        <title>Genomic Encyclopedia of Type Strains, Phase IV (KMG-IV): sequencing the most valuable type-strain genomes for metagenomic binning, comparative biology and taxonomic classification.</title>
        <authorList>
            <person name="Goeker M."/>
        </authorList>
    </citation>
    <scope>NUCLEOTIDE SEQUENCE [LARGE SCALE GENOMIC DNA]</scope>
    <source>
        <strain evidence="4 5">DSM 100316</strain>
    </source>
</reference>
<keyword evidence="5" id="KW-1185">Reference proteome</keyword>
<dbReference type="Proteomes" id="UP000275394">
    <property type="component" value="Unassembled WGS sequence"/>
</dbReference>
<feature type="domain" description="NADPH-dependent FMN reductase-like" evidence="3">
    <location>
        <begin position="1"/>
        <end position="143"/>
    </location>
</feature>
<organism evidence="4 5">
    <name type="scientific">Sinobacterium caligoides</name>
    <dbReference type="NCBI Taxonomy" id="933926"/>
    <lineage>
        <taxon>Bacteria</taxon>
        <taxon>Pseudomonadati</taxon>
        <taxon>Pseudomonadota</taxon>
        <taxon>Gammaproteobacteria</taxon>
        <taxon>Cellvibrionales</taxon>
        <taxon>Spongiibacteraceae</taxon>
        <taxon>Sinobacterium</taxon>
    </lineage>
</organism>